<name>W6NC01_HAECO</name>
<sequence length="242" mass="27426">MLKKKTIIPSDWDLLLPIVEFAYNSSPHDATEESPFYLLHAMDPHYLSNVIPRDGVTFNHFDADDYKYELLAGTRLAQECATELDGKYKQKMKEAYDKRHKKYPQKTPRVEERAFLKVPKEKCAQKFPKLCESWGGPYRVMEISEKSALLSHINGKDGPIRAPFDSLIALPPQIGNTPLETKTKRVERRQAKVNPVSCSVTVEGNDDNSPLGFFFVALDDCMDETVAEAITVAQSKKNVSKM</sequence>
<dbReference type="Gene3D" id="3.30.420.10">
    <property type="entry name" value="Ribonuclease H-like superfamily/Ribonuclease H"/>
    <property type="match status" value="1"/>
</dbReference>
<protein>
    <submittedName>
        <fullName evidence="1">Gag, pol and env protein</fullName>
    </submittedName>
</protein>
<organism evidence="1">
    <name type="scientific">Haemonchus contortus</name>
    <name type="common">Barber pole worm</name>
    <dbReference type="NCBI Taxonomy" id="6289"/>
    <lineage>
        <taxon>Eukaryota</taxon>
        <taxon>Metazoa</taxon>
        <taxon>Ecdysozoa</taxon>
        <taxon>Nematoda</taxon>
        <taxon>Chromadorea</taxon>
        <taxon>Rhabditida</taxon>
        <taxon>Rhabditina</taxon>
        <taxon>Rhabditomorpha</taxon>
        <taxon>Strongyloidea</taxon>
        <taxon>Trichostrongylidae</taxon>
        <taxon>Haemonchus</taxon>
    </lineage>
</organism>
<gene>
    <name evidence="1" type="ORF">HCOI_01110100</name>
</gene>
<proteinExistence type="predicted"/>
<comment type="caution">
    <text evidence="1">The sequence shown here is derived from an EMBL/GenBank/DDBJ whole genome shotgun (WGS) entry which is preliminary data.</text>
</comment>
<reference evidence="1" key="2">
    <citation type="submission" date="2013-05" db="EMBL/GenBank/DDBJ databases">
        <title>The genome and transcriptome of Haemonchus contortus: a key model parasite for drug and vaccine discovery.</title>
        <authorList>
            <person name="Laing R."/>
            <person name="Kikuchi T."/>
            <person name="Martinelli A."/>
            <person name="Tsai I.J."/>
            <person name="Beech R.N."/>
            <person name="Redman E."/>
            <person name="Holroyd N."/>
            <person name="Bartley D.J."/>
            <person name="Beasley H."/>
            <person name="Britton C."/>
            <person name="Curran D."/>
            <person name="Devaney E."/>
            <person name="Gilabert A."/>
            <person name="Jackson F."/>
            <person name="Hunt M."/>
            <person name="Johnston S."/>
            <person name="Kryukov I."/>
            <person name="Li K."/>
            <person name="Morrison A.A."/>
            <person name="Reid A.J."/>
            <person name="Sargison N."/>
            <person name="Saunders G."/>
            <person name="Wasmuth J.D."/>
            <person name="Wolstenholme A."/>
            <person name="Berriman M."/>
            <person name="Gilleard J.S."/>
            <person name="Cotton J.A."/>
        </authorList>
    </citation>
    <scope>NUCLEOTIDE SEQUENCE [LARGE SCALE GENOMIC DNA]</scope>
    <source>
        <strain evidence="1">ISE/inbred ISE</strain>
    </source>
</reference>
<evidence type="ECO:0000313" key="1">
    <source>
        <dbReference type="EMBL" id="CDL94631.1"/>
    </source>
</evidence>
<dbReference type="EMBL" id="CAVP010058425">
    <property type="protein sequence ID" value="CDL94631.1"/>
    <property type="molecule type" value="Genomic_DNA"/>
</dbReference>
<reference evidence="1" key="1">
    <citation type="submission" date="2013-03" db="EMBL/GenBank/DDBJ databases">
        <authorList>
            <person name="Aslett M."/>
        </authorList>
    </citation>
    <scope>NUCLEOTIDE SEQUENCE [LARGE SCALE GENOMIC DNA]</scope>
    <source>
        <strain evidence="1">ISE/inbred ISE</strain>
    </source>
</reference>
<dbReference type="AlphaFoldDB" id="W6NC01"/>
<accession>W6NC01</accession>
<dbReference type="GO" id="GO:0003676">
    <property type="term" value="F:nucleic acid binding"/>
    <property type="evidence" value="ECO:0007669"/>
    <property type="project" value="InterPro"/>
</dbReference>
<dbReference type="InterPro" id="IPR036397">
    <property type="entry name" value="RNaseH_sf"/>
</dbReference>